<evidence type="ECO:0000256" key="1">
    <source>
        <dbReference type="SAM" id="MobiDB-lite"/>
    </source>
</evidence>
<name>A0ABT6WQ60_9ACTN</name>
<feature type="domain" description="DUF7134" evidence="3">
    <location>
        <begin position="8"/>
        <end position="106"/>
    </location>
</feature>
<dbReference type="Pfam" id="PF23539">
    <property type="entry name" value="DUF7134"/>
    <property type="match status" value="1"/>
</dbReference>
<dbReference type="Proteomes" id="UP001241758">
    <property type="component" value="Unassembled WGS sequence"/>
</dbReference>
<organism evidence="4 5">
    <name type="scientific">Actinoplanes sandaracinus</name>
    <dbReference type="NCBI Taxonomy" id="3045177"/>
    <lineage>
        <taxon>Bacteria</taxon>
        <taxon>Bacillati</taxon>
        <taxon>Actinomycetota</taxon>
        <taxon>Actinomycetes</taxon>
        <taxon>Micromonosporales</taxon>
        <taxon>Micromonosporaceae</taxon>
        <taxon>Actinoplanes</taxon>
    </lineage>
</organism>
<keyword evidence="2" id="KW-1133">Transmembrane helix</keyword>
<evidence type="ECO:0000259" key="3">
    <source>
        <dbReference type="Pfam" id="PF23539"/>
    </source>
</evidence>
<evidence type="ECO:0000313" key="5">
    <source>
        <dbReference type="Proteomes" id="UP001241758"/>
    </source>
</evidence>
<evidence type="ECO:0000313" key="4">
    <source>
        <dbReference type="EMBL" id="MDI6101848.1"/>
    </source>
</evidence>
<feature type="transmembrane region" description="Helical" evidence="2">
    <location>
        <begin position="12"/>
        <end position="31"/>
    </location>
</feature>
<feature type="region of interest" description="Disordered" evidence="1">
    <location>
        <begin position="121"/>
        <end position="144"/>
    </location>
</feature>
<dbReference type="EMBL" id="JASCTH010000016">
    <property type="protein sequence ID" value="MDI6101848.1"/>
    <property type="molecule type" value="Genomic_DNA"/>
</dbReference>
<feature type="transmembrane region" description="Helical" evidence="2">
    <location>
        <begin position="67"/>
        <end position="85"/>
    </location>
</feature>
<evidence type="ECO:0000256" key="2">
    <source>
        <dbReference type="SAM" id="Phobius"/>
    </source>
</evidence>
<feature type="compositionally biased region" description="Low complexity" evidence="1">
    <location>
        <begin position="121"/>
        <end position="133"/>
    </location>
</feature>
<reference evidence="4 5" key="1">
    <citation type="submission" date="2023-05" db="EMBL/GenBank/DDBJ databases">
        <title>Actinoplanes sp. NEAU-A12 genome sequencing.</title>
        <authorList>
            <person name="Wang Z.-S."/>
        </authorList>
    </citation>
    <scope>NUCLEOTIDE SEQUENCE [LARGE SCALE GENOMIC DNA]</scope>
    <source>
        <strain evidence="4 5">NEAU-A12</strain>
    </source>
</reference>
<comment type="caution">
    <text evidence="4">The sequence shown here is derived from an EMBL/GenBank/DDBJ whole genome shotgun (WGS) entry which is preliminary data.</text>
</comment>
<sequence>MQGMWRSLVARYPFAADGALAVGMLVISLMLGPGTPTPPWKPFDLWGALFVAVQCLSMTFRRRAPTTVMLFGLAVWLVFVSLGYWQLIIAYPMLLALYTAAALGPRSGRGGRRRSAWWSAAASGSTGVSSPPARRCPPWSRRGS</sequence>
<keyword evidence="5" id="KW-1185">Reference proteome</keyword>
<keyword evidence="2" id="KW-0472">Membrane</keyword>
<dbReference type="RefSeq" id="WP_282762840.1">
    <property type="nucleotide sequence ID" value="NZ_JASCTH010000016.1"/>
</dbReference>
<proteinExistence type="predicted"/>
<gene>
    <name evidence="4" type="ORF">QLQ12_24810</name>
</gene>
<dbReference type="InterPro" id="IPR055558">
    <property type="entry name" value="DUF7134"/>
</dbReference>
<feature type="transmembrane region" description="Helical" evidence="2">
    <location>
        <begin position="43"/>
        <end position="60"/>
    </location>
</feature>
<keyword evidence="2" id="KW-0812">Transmembrane</keyword>
<accession>A0ABT6WQ60</accession>
<protein>
    <recommendedName>
        <fullName evidence="3">DUF7134 domain-containing protein</fullName>
    </recommendedName>
</protein>